<dbReference type="AlphaFoldDB" id="A0A6A6Z9P3"/>
<dbReference type="EMBL" id="MU003692">
    <property type="protein sequence ID" value="KAF2817528.1"/>
    <property type="molecule type" value="Genomic_DNA"/>
</dbReference>
<reference evidence="1 3" key="1">
    <citation type="journal article" date="2020" name="Stud. Mycol.">
        <title>101 Dothideomycetes genomes: a test case for predicting lifestyles and emergence of pathogens.</title>
        <authorList>
            <person name="Haridas S."/>
            <person name="Albert R."/>
            <person name="Binder M."/>
            <person name="Bloem J."/>
            <person name="Labutti K."/>
            <person name="Salamov A."/>
            <person name="Andreopoulos B."/>
            <person name="Baker S."/>
            <person name="Barry K."/>
            <person name="Bills G."/>
            <person name="Bluhm B."/>
            <person name="Cannon C."/>
            <person name="Castanera R."/>
            <person name="Culley D."/>
            <person name="Daum C."/>
            <person name="Ezra D."/>
            <person name="Gonzalez J."/>
            <person name="Henrissat B."/>
            <person name="Kuo A."/>
            <person name="Liang C."/>
            <person name="Lipzen A."/>
            <person name="Lutzoni F."/>
            <person name="Magnuson J."/>
            <person name="Mondo S."/>
            <person name="Nolan M."/>
            <person name="Ohm R."/>
            <person name="Pangilinan J."/>
            <person name="Park H.-J."/>
            <person name="Ramirez L."/>
            <person name="Alfaro M."/>
            <person name="Sun H."/>
            <person name="Tritt A."/>
            <person name="Yoshinaga Y."/>
            <person name="Zwiers L.-H."/>
            <person name="Turgeon B."/>
            <person name="Goodwin S."/>
            <person name="Spatafora J."/>
            <person name="Crous P."/>
            <person name="Grigoriev I."/>
        </authorList>
    </citation>
    <scope>NUCLEOTIDE SEQUENCE</scope>
    <source>
        <strain evidence="1 3">CBS 304.34</strain>
    </source>
</reference>
<keyword evidence="2" id="KW-1185">Reference proteome</keyword>
<dbReference type="RefSeq" id="XP_033584492.1">
    <property type="nucleotide sequence ID" value="XM_033713023.1"/>
</dbReference>
<sequence length="183" mass="20011">MRLSTRNTGHCNSKPAGSEARICTTSWAPHCDGIASMFHPTCAGWILSTISYIAIVSGGAPYTVGLFRQCIRCSIGFRICILLGLNVSNGASPDRLDQALQPPPCYRCGAQDGITSLHRAWTRLQGVYLHLIAPRQTCSCCDGVEGPSAPSLRSHELRRLIRLSLPLRYRLCLLKRHFCSPGS</sequence>
<protein>
    <submittedName>
        <fullName evidence="1 3">Uncharacterized protein</fullName>
    </submittedName>
</protein>
<dbReference type="GeneID" id="54453916"/>
<evidence type="ECO:0000313" key="3">
    <source>
        <dbReference type="RefSeq" id="XP_033584492.1"/>
    </source>
</evidence>
<proteinExistence type="predicted"/>
<evidence type="ECO:0000313" key="2">
    <source>
        <dbReference type="Proteomes" id="UP000504636"/>
    </source>
</evidence>
<reference evidence="3" key="2">
    <citation type="submission" date="2020-04" db="EMBL/GenBank/DDBJ databases">
        <authorList>
            <consortium name="NCBI Genome Project"/>
        </authorList>
    </citation>
    <scope>NUCLEOTIDE SEQUENCE</scope>
    <source>
        <strain evidence="3">CBS 304.34</strain>
    </source>
</reference>
<dbReference type="Proteomes" id="UP000504636">
    <property type="component" value="Unplaced"/>
</dbReference>
<evidence type="ECO:0000313" key="1">
    <source>
        <dbReference type="EMBL" id="KAF2817528.1"/>
    </source>
</evidence>
<gene>
    <name evidence="1 3" type="ORF">BDZ99DRAFT_17721</name>
</gene>
<name>A0A6A6Z9P3_9PEZI</name>
<accession>A0A6A6Z9P3</accession>
<reference evidence="3" key="3">
    <citation type="submission" date="2025-04" db="UniProtKB">
        <authorList>
            <consortium name="RefSeq"/>
        </authorList>
    </citation>
    <scope>IDENTIFICATION</scope>
    <source>
        <strain evidence="3">CBS 304.34</strain>
    </source>
</reference>
<organism evidence="1">
    <name type="scientific">Mytilinidion resinicola</name>
    <dbReference type="NCBI Taxonomy" id="574789"/>
    <lineage>
        <taxon>Eukaryota</taxon>
        <taxon>Fungi</taxon>
        <taxon>Dikarya</taxon>
        <taxon>Ascomycota</taxon>
        <taxon>Pezizomycotina</taxon>
        <taxon>Dothideomycetes</taxon>
        <taxon>Pleosporomycetidae</taxon>
        <taxon>Mytilinidiales</taxon>
        <taxon>Mytilinidiaceae</taxon>
        <taxon>Mytilinidion</taxon>
    </lineage>
</organism>